<feature type="domain" description="C2" evidence="2">
    <location>
        <begin position="112"/>
        <end position="235"/>
    </location>
</feature>
<dbReference type="InterPro" id="IPR035892">
    <property type="entry name" value="C2_domain_sf"/>
</dbReference>
<protein>
    <recommendedName>
        <fullName evidence="2">C2 domain-containing protein</fullName>
    </recommendedName>
</protein>
<evidence type="ECO:0000313" key="3">
    <source>
        <dbReference type="EMBL" id="KAK7507312.1"/>
    </source>
</evidence>
<evidence type="ECO:0000256" key="1">
    <source>
        <dbReference type="ARBA" id="ARBA00022737"/>
    </source>
</evidence>
<dbReference type="FunFam" id="2.60.40.150:FF:000237">
    <property type="entry name" value="Synaptotagmin 15"/>
    <property type="match status" value="1"/>
</dbReference>
<evidence type="ECO:0000313" key="4">
    <source>
        <dbReference type="Proteomes" id="UP001519460"/>
    </source>
</evidence>
<accession>A0ABD0M7M1</accession>
<keyword evidence="4" id="KW-1185">Reference proteome</keyword>
<dbReference type="CDD" id="cd08390">
    <property type="entry name" value="C2A_Synaptotagmin-15-17"/>
    <property type="match status" value="1"/>
</dbReference>
<feature type="non-terminal residue" evidence="3">
    <location>
        <position position="339"/>
    </location>
</feature>
<dbReference type="PANTHER" id="PTHR10024">
    <property type="entry name" value="SYNAPTOTAGMIN"/>
    <property type="match status" value="1"/>
</dbReference>
<feature type="non-terminal residue" evidence="3">
    <location>
        <position position="1"/>
    </location>
</feature>
<dbReference type="EMBL" id="JACVVK020000004">
    <property type="protein sequence ID" value="KAK7507312.1"/>
    <property type="molecule type" value="Genomic_DNA"/>
</dbReference>
<keyword evidence="1" id="KW-0677">Repeat</keyword>
<dbReference type="PRINTS" id="PR00399">
    <property type="entry name" value="SYNAPTOTAGMN"/>
</dbReference>
<name>A0ABD0M7M1_9CAEN</name>
<sequence length="339" mass="38282">STTSLYEPAEHVSPVTHQLPNVLVRKITCLKARPALTESASTPSRLAWWLSPAITLGYVPRYTLIPFPTGSAVCTITSLRSLLQSAYALGSIDPSLYKICDEDDDYEIPRDHLGRIWFAVEYERETEKLLVTLIKAKNLPSRALGSDNGCDPFVRIYLMPDERRYLQSKFRKKTCNPKFEESYVFQVSHRATEDRVLKFTVFDVDRHKRHNVIGHALYPLRDHDCESNERLVIWRDLEREVSESTTNNGELLVSLCYNNHVERLTVGVFEARFLKAVQGASADEGSRGVLGRLGKSLSFSEPARSANLRPTTKCHAPFCLHLVTSHGSVADLVVTPWGH</sequence>
<comment type="caution">
    <text evidence="3">The sequence shown here is derived from an EMBL/GenBank/DDBJ whole genome shotgun (WGS) entry which is preliminary data.</text>
</comment>
<gene>
    <name evidence="3" type="ORF">BaRGS_00001247</name>
</gene>
<dbReference type="PROSITE" id="PS50004">
    <property type="entry name" value="C2"/>
    <property type="match status" value="1"/>
</dbReference>
<evidence type="ECO:0000259" key="2">
    <source>
        <dbReference type="PROSITE" id="PS50004"/>
    </source>
</evidence>
<dbReference type="InterPro" id="IPR000008">
    <property type="entry name" value="C2_dom"/>
</dbReference>
<organism evidence="3 4">
    <name type="scientific">Batillaria attramentaria</name>
    <dbReference type="NCBI Taxonomy" id="370345"/>
    <lineage>
        <taxon>Eukaryota</taxon>
        <taxon>Metazoa</taxon>
        <taxon>Spiralia</taxon>
        <taxon>Lophotrochozoa</taxon>
        <taxon>Mollusca</taxon>
        <taxon>Gastropoda</taxon>
        <taxon>Caenogastropoda</taxon>
        <taxon>Sorbeoconcha</taxon>
        <taxon>Cerithioidea</taxon>
        <taxon>Batillariidae</taxon>
        <taxon>Batillaria</taxon>
    </lineage>
</organism>
<dbReference type="SUPFAM" id="SSF49562">
    <property type="entry name" value="C2 domain (Calcium/lipid-binding domain, CaLB)"/>
    <property type="match status" value="1"/>
</dbReference>
<dbReference type="InterPro" id="IPR001565">
    <property type="entry name" value="Synaptotagmin"/>
</dbReference>
<proteinExistence type="predicted"/>
<dbReference type="InterPro" id="IPR047897">
    <property type="entry name" value="Synaptotagmin-15/17_C2A"/>
</dbReference>
<dbReference type="Proteomes" id="UP001519460">
    <property type="component" value="Unassembled WGS sequence"/>
</dbReference>
<dbReference type="SMART" id="SM00239">
    <property type="entry name" value="C2"/>
    <property type="match status" value="1"/>
</dbReference>
<dbReference type="Gene3D" id="2.60.40.150">
    <property type="entry name" value="C2 domain"/>
    <property type="match status" value="1"/>
</dbReference>
<dbReference type="AlphaFoldDB" id="A0ABD0M7M1"/>
<reference evidence="3 4" key="1">
    <citation type="journal article" date="2023" name="Sci. Data">
        <title>Genome assembly of the Korean intertidal mud-creeper Batillaria attramentaria.</title>
        <authorList>
            <person name="Patra A.K."/>
            <person name="Ho P.T."/>
            <person name="Jun S."/>
            <person name="Lee S.J."/>
            <person name="Kim Y."/>
            <person name="Won Y.J."/>
        </authorList>
    </citation>
    <scope>NUCLEOTIDE SEQUENCE [LARGE SCALE GENOMIC DNA]</scope>
    <source>
        <strain evidence="3">Wonlab-2016</strain>
    </source>
</reference>
<dbReference type="Pfam" id="PF00168">
    <property type="entry name" value="C2"/>
    <property type="match status" value="1"/>
</dbReference>
<dbReference type="PANTHER" id="PTHR10024:SF234">
    <property type="entry name" value="SYNAPTOTAGMIN-15-RELATED"/>
    <property type="match status" value="1"/>
</dbReference>